<protein>
    <recommendedName>
        <fullName evidence="1">Reverse transcriptase Ty1/copia-type domain-containing protein</fullName>
    </recommendedName>
</protein>
<evidence type="ECO:0000313" key="2">
    <source>
        <dbReference type="EMBL" id="RDX71795.1"/>
    </source>
</evidence>
<dbReference type="Proteomes" id="UP000257109">
    <property type="component" value="Unassembled WGS sequence"/>
</dbReference>
<organism evidence="2 3">
    <name type="scientific">Mucuna pruriens</name>
    <name type="common">Velvet bean</name>
    <name type="synonym">Dolichos pruriens</name>
    <dbReference type="NCBI Taxonomy" id="157652"/>
    <lineage>
        <taxon>Eukaryota</taxon>
        <taxon>Viridiplantae</taxon>
        <taxon>Streptophyta</taxon>
        <taxon>Embryophyta</taxon>
        <taxon>Tracheophyta</taxon>
        <taxon>Spermatophyta</taxon>
        <taxon>Magnoliopsida</taxon>
        <taxon>eudicotyledons</taxon>
        <taxon>Gunneridae</taxon>
        <taxon>Pentapetalae</taxon>
        <taxon>rosids</taxon>
        <taxon>fabids</taxon>
        <taxon>Fabales</taxon>
        <taxon>Fabaceae</taxon>
        <taxon>Papilionoideae</taxon>
        <taxon>50 kb inversion clade</taxon>
        <taxon>NPAAA clade</taxon>
        <taxon>indigoferoid/millettioid clade</taxon>
        <taxon>Phaseoleae</taxon>
        <taxon>Mucuna</taxon>
    </lineage>
</organism>
<dbReference type="InterPro" id="IPR013103">
    <property type="entry name" value="RVT_2"/>
</dbReference>
<dbReference type="EMBL" id="QJKJ01011198">
    <property type="protein sequence ID" value="RDX71795.1"/>
    <property type="molecule type" value="Genomic_DNA"/>
</dbReference>
<dbReference type="Pfam" id="PF14223">
    <property type="entry name" value="Retrotran_gag_2"/>
    <property type="match status" value="1"/>
</dbReference>
<dbReference type="Pfam" id="PF07727">
    <property type="entry name" value="RVT_2"/>
    <property type="match status" value="1"/>
</dbReference>
<comment type="caution">
    <text evidence="2">The sequence shown here is derived from an EMBL/GenBank/DDBJ whole genome shotgun (WGS) entry which is preliminary data.</text>
</comment>
<dbReference type="PANTHER" id="PTHR11439">
    <property type="entry name" value="GAG-POL-RELATED RETROTRANSPOSON"/>
    <property type="match status" value="1"/>
</dbReference>
<keyword evidence="3" id="KW-1185">Reference proteome</keyword>
<sequence length="324" mass="37547">METSNLLAKLIFMKYKGRGNIREYIMEVSNLAAKFKSLKLELDKDLIVHLVLISLRAHFGQFKVSYNTQKDKWSLNQLISHYVQEEERYDYLYLIHEKSQSLNAFKSFKAEVELQLGKKIKVVKSNRGGEYYGVKPIGCKWIFKTKNDSKGNIERYKARLVAKSFTQKEDINYKQTFSPVSSKDSFRTIIALVAHFDFELHQMDVKTVFLNGDIDEMIYMCSNNDLERNEMQKILYALIVGSLMYDQVCTRPDIAFVVGVLGWYLSDPGMQHWKAVKRVMRCQDSKRSTSGYIYMLVGVAISWKSIKQTLIAHSTMVTKNKVDG</sequence>
<proteinExistence type="predicted"/>
<feature type="non-terminal residue" evidence="2">
    <location>
        <position position="1"/>
    </location>
</feature>
<feature type="domain" description="Reverse transcriptase Ty1/copia-type" evidence="1">
    <location>
        <begin position="133"/>
        <end position="229"/>
    </location>
</feature>
<evidence type="ECO:0000313" key="3">
    <source>
        <dbReference type="Proteomes" id="UP000257109"/>
    </source>
</evidence>
<dbReference type="PANTHER" id="PTHR11439:SF467">
    <property type="entry name" value="INTEGRASE CATALYTIC DOMAIN-CONTAINING PROTEIN"/>
    <property type="match status" value="1"/>
</dbReference>
<accession>A0A371F0H4</accession>
<evidence type="ECO:0000259" key="1">
    <source>
        <dbReference type="Pfam" id="PF07727"/>
    </source>
</evidence>
<name>A0A371F0H4_MUCPR</name>
<dbReference type="AlphaFoldDB" id="A0A371F0H4"/>
<dbReference type="OrthoDB" id="546098at2759"/>
<reference evidence="2" key="1">
    <citation type="submission" date="2018-05" db="EMBL/GenBank/DDBJ databases">
        <title>Draft genome of Mucuna pruriens seed.</title>
        <authorList>
            <person name="Nnadi N.E."/>
            <person name="Vos R."/>
            <person name="Hasami M.H."/>
            <person name="Devisetty U.K."/>
            <person name="Aguiy J.C."/>
        </authorList>
    </citation>
    <scope>NUCLEOTIDE SEQUENCE [LARGE SCALE GENOMIC DNA]</scope>
    <source>
        <strain evidence="2">JCA_2017</strain>
    </source>
</reference>
<gene>
    <name evidence="2" type="ORF">CR513_48800</name>
</gene>